<dbReference type="AlphaFoldDB" id="A6GIU7"/>
<dbReference type="EMBL" id="ABCS01000143">
    <property type="protein sequence ID" value="EDM74213.1"/>
    <property type="molecule type" value="Genomic_DNA"/>
</dbReference>
<feature type="region of interest" description="Disordered" evidence="1">
    <location>
        <begin position="498"/>
        <end position="528"/>
    </location>
</feature>
<dbReference type="OrthoDB" id="9816502at2"/>
<evidence type="ECO:0000313" key="2">
    <source>
        <dbReference type="EMBL" id="EDM74213.1"/>
    </source>
</evidence>
<dbReference type="STRING" id="391625.PPSIR1_27093"/>
<accession>A6GIU7</accession>
<evidence type="ECO:0000256" key="1">
    <source>
        <dbReference type="SAM" id="MobiDB-lite"/>
    </source>
</evidence>
<dbReference type="Proteomes" id="UP000005801">
    <property type="component" value="Unassembled WGS sequence"/>
</dbReference>
<name>A6GIU7_9BACT</name>
<gene>
    <name evidence="2" type="ORF">PPSIR1_27093</name>
</gene>
<reference evidence="2 3" key="1">
    <citation type="submission" date="2007-06" db="EMBL/GenBank/DDBJ databases">
        <authorList>
            <person name="Shimkets L."/>
            <person name="Ferriera S."/>
            <person name="Johnson J."/>
            <person name="Kravitz S."/>
            <person name="Beeson K."/>
            <person name="Sutton G."/>
            <person name="Rogers Y.-H."/>
            <person name="Friedman R."/>
            <person name="Frazier M."/>
            <person name="Venter J.C."/>
        </authorList>
    </citation>
    <scope>NUCLEOTIDE SEQUENCE [LARGE SCALE GENOMIC DNA]</scope>
    <source>
        <strain evidence="2 3">SIR-1</strain>
    </source>
</reference>
<organism evidence="2 3">
    <name type="scientific">Plesiocystis pacifica SIR-1</name>
    <dbReference type="NCBI Taxonomy" id="391625"/>
    <lineage>
        <taxon>Bacteria</taxon>
        <taxon>Pseudomonadati</taxon>
        <taxon>Myxococcota</taxon>
        <taxon>Polyangia</taxon>
        <taxon>Nannocystales</taxon>
        <taxon>Nannocystaceae</taxon>
        <taxon>Plesiocystis</taxon>
    </lineage>
</organism>
<protein>
    <submittedName>
        <fullName evidence="2">Uncharacterized protein</fullName>
    </submittedName>
</protein>
<comment type="caution">
    <text evidence="2">The sequence shown here is derived from an EMBL/GenBank/DDBJ whole genome shotgun (WGS) entry which is preliminary data.</text>
</comment>
<evidence type="ECO:0000313" key="3">
    <source>
        <dbReference type="Proteomes" id="UP000005801"/>
    </source>
</evidence>
<feature type="region of interest" description="Disordered" evidence="1">
    <location>
        <begin position="566"/>
        <end position="585"/>
    </location>
</feature>
<dbReference type="RefSeq" id="WP_006976633.1">
    <property type="nucleotide sequence ID" value="NZ_ABCS01000143.1"/>
</dbReference>
<feature type="compositionally biased region" description="Low complexity" evidence="1">
    <location>
        <begin position="573"/>
        <end position="585"/>
    </location>
</feature>
<dbReference type="eggNOG" id="COG0222">
    <property type="taxonomic scope" value="Bacteria"/>
</dbReference>
<sequence length="1012" mass="108229">MPDAPLLQFLPWMRRGLARLVSELADGAGVPTSVQAQLEARVRFGDADVVRELELLGPGSVVGLARGQVVRSEPTRGTADFETNYFPFVELASPELPWMFTPAAPRSNRLLPWLVLVVVEDREGVELATREGAPLPVLSLDDASRELPDLREAWAWAHVQAEVGDLALTKANLDEVYAAQPEAFVARLVCPRRLRVDAAYIAALVPSFELGRLAGLGLAAPEAGPDTPILAWTPQTAAHELPVYHSFRFSTAAEAGDFEALVERLKPGPLPSSAGARALDIGEPLREGDGRITASPGQTIGYRGALVSPTLEVPPWPAKHRTRFQNELRALVNDGLANHKRGRSDAPSGKRYRALVDDPVVAPPAYGSLPTGADAIANPRLGHRLAAREQPPWLGELNLDPSLRSAAGLGAEIVRRNQEALMADAWEQARGLREVNATLRQATLAREVAQRLKARAHRLDDGALVQFSRGAHERLSAKDGATIHGAVRASALPKGLVSGATRRRAHPGSTLARARASADAKPSARTPSASAALTGAFLERPASLLAFARATVPSGTVFTESAKLSDATKLAESSAKPKSSPTTTRTLMRTLPTLEMGLVPKAAMTMVRRDPKVAALPGQAQAQAAPLQAAHTQVLAGAGIGLAGKLGGLAGGAVGQTAKQTQAAAALAAVATQIRKRIDPDAALAAQLRARIRAPEGAWRGRPVPSRMWVSPRFPSPLYDDIVAMDPELLLPGVSDLANNSVGLAQINAAFVEAVLVGANHELAREFRWREYPSLLGDTWLRQFWAALDGQADIGAIARWKPRALGQHQLGVDPGRALVLIVKGDLLRRYPDTLIYAVAAQWSQGLRVESSTALAPAFVGQLGPGASFLAFEFPAELDLERDILGSPKPEQKRPGWFFAFEQPPTQPRFGLDVGAPGQAGRAPAEWSELSWHHALGPKGPSSPATHVPLAPLRQRTRNRPRPYDDEGPNTWTERWALDAAAMARVTLQRPVRMLVHADQLIQLAGDDPGGAS</sequence>
<keyword evidence="3" id="KW-1185">Reference proteome</keyword>
<feature type="region of interest" description="Disordered" evidence="1">
    <location>
        <begin position="934"/>
        <end position="967"/>
    </location>
</feature>
<proteinExistence type="predicted"/>